<evidence type="ECO:0000256" key="1">
    <source>
        <dbReference type="SAM" id="MobiDB-lite"/>
    </source>
</evidence>
<evidence type="ECO:0000313" key="2">
    <source>
        <dbReference type="EMBL" id="KAG1531739.1"/>
    </source>
</evidence>
<protein>
    <submittedName>
        <fullName evidence="2">Uncharacterized protein</fullName>
    </submittedName>
</protein>
<reference evidence="2 3" key="1">
    <citation type="journal article" date="2020" name="Microb. Genom.">
        <title>Genetic diversity of clinical and environmental Mucorales isolates obtained from an investigation of mucormycosis cases among solid organ transplant recipients.</title>
        <authorList>
            <person name="Nguyen M.H."/>
            <person name="Kaul D."/>
            <person name="Muto C."/>
            <person name="Cheng S.J."/>
            <person name="Richter R.A."/>
            <person name="Bruno V.M."/>
            <person name="Liu G."/>
            <person name="Beyhan S."/>
            <person name="Sundermann A.J."/>
            <person name="Mounaud S."/>
            <person name="Pasculle A.W."/>
            <person name="Nierman W.C."/>
            <person name="Driscoll E."/>
            <person name="Cumbie R."/>
            <person name="Clancy C.J."/>
            <person name="Dupont C.L."/>
        </authorList>
    </citation>
    <scope>NUCLEOTIDE SEQUENCE [LARGE SCALE GENOMIC DNA]</scope>
    <source>
        <strain evidence="2 3">GL24</strain>
    </source>
</reference>
<proteinExistence type="predicted"/>
<feature type="region of interest" description="Disordered" evidence="1">
    <location>
        <begin position="66"/>
        <end position="88"/>
    </location>
</feature>
<keyword evidence="3" id="KW-1185">Reference proteome</keyword>
<dbReference type="AlphaFoldDB" id="A0A9P7C1X0"/>
<name>A0A9P7C1X0_9FUNG</name>
<accession>A0A9P7C1X0</accession>
<dbReference type="Proteomes" id="UP000740926">
    <property type="component" value="Unassembled WGS sequence"/>
</dbReference>
<comment type="caution">
    <text evidence="2">The sequence shown here is derived from an EMBL/GenBank/DDBJ whole genome shotgun (WGS) entry which is preliminary data.</text>
</comment>
<dbReference type="EMBL" id="JAANIU010010559">
    <property type="protein sequence ID" value="KAG1531739.1"/>
    <property type="molecule type" value="Genomic_DNA"/>
</dbReference>
<organism evidence="2 3">
    <name type="scientific">Rhizopus delemar</name>
    <dbReference type="NCBI Taxonomy" id="936053"/>
    <lineage>
        <taxon>Eukaryota</taxon>
        <taxon>Fungi</taxon>
        <taxon>Fungi incertae sedis</taxon>
        <taxon>Mucoromycota</taxon>
        <taxon>Mucoromycotina</taxon>
        <taxon>Mucoromycetes</taxon>
        <taxon>Mucorales</taxon>
        <taxon>Mucorineae</taxon>
        <taxon>Rhizopodaceae</taxon>
        <taxon>Rhizopus</taxon>
    </lineage>
</organism>
<gene>
    <name evidence="2" type="ORF">G6F50_016540</name>
</gene>
<sequence length="88" mass="8991">MEHDTVGLRGIVAIGDVDARIAQQHGLRLGAAGARGSEEARGRPEVDARGGVGAVGALGLRVRDQRAPVTPGIGGEEGKARNTSLRSL</sequence>
<evidence type="ECO:0000313" key="3">
    <source>
        <dbReference type="Proteomes" id="UP000740926"/>
    </source>
</evidence>